<dbReference type="InterPro" id="IPR036097">
    <property type="entry name" value="HisK_dim/P_sf"/>
</dbReference>
<evidence type="ECO:0000259" key="9">
    <source>
        <dbReference type="PROSITE" id="PS50112"/>
    </source>
</evidence>
<evidence type="ECO:0000256" key="1">
    <source>
        <dbReference type="ARBA" id="ARBA00000085"/>
    </source>
</evidence>
<feature type="domain" description="Histidine kinase" evidence="8">
    <location>
        <begin position="312"/>
        <end position="531"/>
    </location>
</feature>
<proteinExistence type="predicted"/>
<dbReference type="Pfam" id="PF00512">
    <property type="entry name" value="HisKA"/>
    <property type="match status" value="1"/>
</dbReference>
<feature type="domain" description="PAS" evidence="9">
    <location>
        <begin position="21"/>
        <end position="85"/>
    </location>
</feature>
<protein>
    <recommendedName>
        <fullName evidence="3">histidine kinase</fullName>
        <ecNumber evidence="3">2.7.13.3</ecNumber>
    </recommendedName>
</protein>
<dbReference type="AlphaFoldDB" id="A0A919WAQ8"/>
<dbReference type="GO" id="GO:0006355">
    <property type="term" value="P:regulation of DNA-templated transcription"/>
    <property type="evidence" value="ECO:0007669"/>
    <property type="project" value="InterPro"/>
</dbReference>
<dbReference type="InterPro" id="IPR050736">
    <property type="entry name" value="Sensor_HK_Regulatory"/>
</dbReference>
<keyword evidence="5" id="KW-0808">Transferase</keyword>
<dbReference type="InterPro" id="IPR003594">
    <property type="entry name" value="HATPase_dom"/>
</dbReference>
<dbReference type="SMART" id="SM00387">
    <property type="entry name" value="HATPase_c"/>
    <property type="match status" value="1"/>
</dbReference>
<evidence type="ECO:0000259" key="8">
    <source>
        <dbReference type="PROSITE" id="PS50109"/>
    </source>
</evidence>
<dbReference type="SMART" id="SM00091">
    <property type="entry name" value="PAS"/>
    <property type="match status" value="1"/>
</dbReference>
<dbReference type="SUPFAM" id="SSF55874">
    <property type="entry name" value="ATPase domain of HSP90 chaperone/DNA topoisomerase II/histidine kinase"/>
    <property type="match status" value="1"/>
</dbReference>
<dbReference type="InterPro" id="IPR013767">
    <property type="entry name" value="PAS_fold"/>
</dbReference>
<reference evidence="10 11" key="1">
    <citation type="submission" date="2021-03" db="EMBL/GenBank/DDBJ databases">
        <title>Whole genome shotgun sequence of Actinoplanes toevensis NBRC 105298.</title>
        <authorList>
            <person name="Komaki H."/>
            <person name="Tamura T."/>
        </authorList>
    </citation>
    <scope>NUCLEOTIDE SEQUENCE [LARGE SCALE GENOMIC DNA]</scope>
    <source>
        <strain evidence="10 11">NBRC 105298</strain>
    </source>
</reference>
<dbReference type="InterPro" id="IPR003661">
    <property type="entry name" value="HisK_dim/P_dom"/>
</dbReference>
<dbReference type="PROSITE" id="PS50109">
    <property type="entry name" value="HIS_KIN"/>
    <property type="match status" value="1"/>
</dbReference>
<evidence type="ECO:0000256" key="5">
    <source>
        <dbReference type="ARBA" id="ARBA00022679"/>
    </source>
</evidence>
<evidence type="ECO:0000313" key="10">
    <source>
        <dbReference type="EMBL" id="GIM96725.1"/>
    </source>
</evidence>
<comment type="subcellular location">
    <subcellularLocation>
        <location evidence="2">Cell membrane</location>
    </subcellularLocation>
</comment>
<dbReference type="EMBL" id="BOQN01000125">
    <property type="protein sequence ID" value="GIM96725.1"/>
    <property type="molecule type" value="Genomic_DNA"/>
</dbReference>
<comment type="catalytic activity">
    <reaction evidence="1">
        <text>ATP + protein L-histidine = ADP + protein N-phospho-L-histidine.</text>
        <dbReference type="EC" id="2.7.13.3"/>
    </reaction>
</comment>
<evidence type="ECO:0000256" key="3">
    <source>
        <dbReference type="ARBA" id="ARBA00012438"/>
    </source>
</evidence>
<dbReference type="FunFam" id="3.30.565.10:FF:000006">
    <property type="entry name" value="Sensor histidine kinase WalK"/>
    <property type="match status" value="1"/>
</dbReference>
<keyword evidence="7" id="KW-0902">Two-component regulatory system</keyword>
<dbReference type="PANTHER" id="PTHR43711">
    <property type="entry name" value="TWO-COMPONENT HISTIDINE KINASE"/>
    <property type="match status" value="1"/>
</dbReference>
<comment type="caution">
    <text evidence="10">The sequence shown here is derived from an EMBL/GenBank/DDBJ whole genome shotgun (WGS) entry which is preliminary data.</text>
</comment>
<dbReference type="EC" id="2.7.13.3" evidence="3"/>
<dbReference type="SUPFAM" id="SSF55785">
    <property type="entry name" value="PYP-like sensor domain (PAS domain)"/>
    <property type="match status" value="1"/>
</dbReference>
<name>A0A919WAQ8_9ACTN</name>
<dbReference type="PANTHER" id="PTHR43711:SF1">
    <property type="entry name" value="HISTIDINE KINASE 1"/>
    <property type="match status" value="1"/>
</dbReference>
<dbReference type="SMART" id="SM00065">
    <property type="entry name" value="GAF"/>
    <property type="match status" value="1"/>
</dbReference>
<organism evidence="10 11">
    <name type="scientific">Paractinoplanes toevensis</name>
    <dbReference type="NCBI Taxonomy" id="571911"/>
    <lineage>
        <taxon>Bacteria</taxon>
        <taxon>Bacillati</taxon>
        <taxon>Actinomycetota</taxon>
        <taxon>Actinomycetes</taxon>
        <taxon>Micromonosporales</taxon>
        <taxon>Micromonosporaceae</taxon>
        <taxon>Paractinoplanes</taxon>
    </lineage>
</organism>
<dbReference type="CDD" id="cd00130">
    <property type="entry name" value="PAS"/>
    <property type="match status" value="1"/>
</dbReference>
<dbReference type="Gene3D" id="1.10.287.130">
    <property type="match status" value="1"/>
</dbReference>
<dbReference type="InterPro" id="IPR000014">
    <property type="entry name" value="PAS"/>
</dbReference>
<dbReference type="Pfam" id="PF13185">
    <property type="entry name" value="GAF_2"/>
    <property type="match status" value="1"/>
</dbReference>
<dbReference type="NCBIfam" id="TIGR00229">
    <property type="entry name" value="sensory_box"/>
    <property type="match status" value="1"/>
</dbReference>
<keyword evidence="6" id="KW-0418">Kinase</keyword>
<accession>A0A919WAQ8</accession>
<evidence type="ECO:0000256" key="6">
    <source>
        <dbReference type="ARBA" id="ARBA00022777"/>
    </source>
</evidence>
<sequence length="536" mass="58275">MHQRNELLTRPDPVPAGSDAVLALMSEAYVAVTVDGRIVEWNPAAEATFGWSRRQAYGSDIAQLIVPHRHRAVYRAGLRRLADGDPGRLLKRRLQLIATHRDGHELPVETTLTITDRVVHALAHDMSATLRGSRFTMVEAAVSRGLAEAPTSSNAAARVVEALGVRMGWPVSELWLIEEQRQVLTCAARHNRAGRDLSDFAITELEPGVGMPGAVYRNGRVRWISDLGADPSPRSRAAARIGLRVAVGVPIRTGSQVLGALCVYGDRAEEPEDILIGLLCGLAAHVGQYLQRRRAEELAIDLARTKDEFLALVTHELRNPLAVILGTVAQFDEEDLGPAEQARNLRTIGNCAERLSVMADDLLDLARLESGSLTIQMAPLDLADLLTESIANTKPTTEAKNLTVRAELPARLPVRGDSDRLRQVADNLLNNAVKYTPVGGTVTVSAAPDPADPSWVTWTVADNGIGIPVEERPRLFRRFYRASTAVAARIPGTGLGLVITRTILERHRGTIAVADTTGPGTTFVIRLPREPMILSR</sequence>
<dbReference type="Gene3D" id="3.30.565.10">
    <property type="entry name" value="Histidine kinase-like ATPase, C-terminal domain"/>
    <property type="match status" value="1"/>
</dbReference>
<dbReference type="Gene3D" id="3.30.450.20">
    <property type="entry name" value="PAS domain"/>
    <property type="match status" value="1"/>
</dbReference>
<dbReference type="InterPro" id="IPR005467">
    <property type="entry name" value="His_kinase_dom"/>
</dbReference>
<dbReference type="InterPro" id="IPR003018">
    <property type="entry name" value="GAF"/>
</dbReference>
<dbReference type="Proteomes" id="UP000677082">
    <property type="component" value="Unassembled WGS sequence"/>
</dbReference>
<dbReference type="InterPro" id="IPR004358">
    <property type="entry name" value="Sig_transdc_His_kin-like_C"/>
</dbReference>
<dbReference type="Gene3D" id="3.30.450.40">
    <property type="match status" value="1"/>
</dbReference>
<keyword evidence="11" id="KW-1185">Reference proteome</keyword>
<dbReference type="Pfam" id="PF02518">
    <property type="entry name" value="HATPase_c"/>
    <property type="match status" value="1"/>
</dbReference>
<keyword evidence="4" id="KW-0597">Phosphoprotein</keyword>
<evidence type="ECO:0000256" key="4">
    <source>
        <dbReference type="ARBA" id="ARBA00022553"/>
    </source>
</evidence>
<dbReference type="InterPro" id="IPR035965">
    <property type="entry name" value="PAS-like_dom_sf"/>
</dbReference>
<dbReference type="GO" id="GO:0000155">
    <property type="term" value="F:phosphorelay sensor kinase activity"/>
    <property type="evidence" value="ECO:0007669"/>
    <property type="project" value="InterPro"/>
</dbReference>
<dbReference type="Pfam" id="PF00989">
    <property type="entry name" value="PAS"/>
    <property type="match status" value="1"/>
</dbReference>
<evidence type="ECO:0000313" key="11">
    <source>
        <dbReference type="Proteomes" id="UP000677082"/>
    </source>
</evidence>
<evidence type="ECO:0000256" key="2">
    <source>
        <dbReference type="ARBA" id="ARBA00004236"/>
    </source>
</evidence>
<dbReference type="CDD" id="cd00075">
    <property type="entry name" value="HATPase"/>
    <property type="match status" value="1"/>
</dbReference>
<dbReference type="InterPro" id="IPR036890">
    <property type="entry name" value="HATPase_C_sf"/>
</dbReference>
<dbReference type="SUPFAM" id="SSF55781">
    <property type="entry name" value="GAF domain-like"/>
    <property type="match status" value="1"/>
</dbReference>
<gene>
    <name evidence="10" type="ORF">Ato02nite_085180</name>
</gene>
<dbReference type="PRINTS" id="PR00344">
    <property type="entry name" value="BCTRLSENSOR"/>
</dbReference>
<dbReference type="GO" id="GO:0005886">
    <property type="term" value="C:plasma membrane"/>
    <property type="evidence" value="ECO:0007669"/>
    <property type="project" value="UniProtKB-SubCell"/>
</dbReference>
<dbReference type="PROSITE" id="PS50112">
    <property type="entry name" value="PAS"/>
    <property type="match status" value="1"/>
</dbReference>
<dbReference type="SUPFAM" id="SSF47384">
    <property type="entry name" value="Homodimeric domain of signal transducing histidine kinase"/>
    <property type="match status" value="1"/>
</dbReference>
<evidence type="ECO:0000256" key="7">
    <source>
        <dbReference type="ARBA" id="ARBA00023012"/>
    </source>
</evidence>
<dbReference type="InterPro" id="IPR029016">
    <property type="entry name" value="GAF-like_dom_sf"/>
</dbReference>
<dbReference type="SMART" id="SM00388">
    <property type="entry name" value="HisKA"/>
    <property type="match status" value="1"/>
</dbReference>
<dbReference type="CDD" id="cd00082">
    <property type="entry name" value="HisKA"/>
    <property type="match status" value="1"/>
</dbReference>
<dbReference type="RefSeq" id="WP_213012399.1">
    <property type="nucleotide sequence ID" value="NZ_BOQN01000125.1"/>
</dbReference>